<sequence>MIQLNKNDVDFMSFVSKKVGDGDKTMFWLDPWLDGKLLKNDYPRLFALEGRKEVSVGHKLVNGLSSGLLGWSLNPSGLFLVVSARKFIEEQLSICSGTPTRWIKLVPIKVNILAWRLALDKLPTRLTMSLRGLELPSIHFPVCNSNVESTSYLFFACNVARDISSNILMWRGLPVASYQDWNGWIDSLKLQKEVKEYLEATFLVAWWHIWRYRNSVIFTSIIPKKATLFDNIVSQSFAWCNVRAKRKFSWVSWLQSPISSWTLDIDFQYSNEPQKALLILRKELNGLEMFYDTVVMSDLFLTDKASSEEAEEASQKETDATLDYVKNAKDKITCICCCRKVDKFLSLLQANAIAPGFISADLSAHLGKKEKKKMLVETPLALERHLEEIHVTWAQFWKKPEKMEIGHEDKLKIQDQGMETMSEKRVTPSGSLSNAVWKMSTTMTRSTARKLFEPLNEPEREMHRHKKAARRHQQNKSLTVTGKNLFDDVASSSGNTEPKTVPVPKSLHEHSCPNPSSFRNLLVFSEDQTGRIVDARNIWLIQNVCEFQDKTPTNEPTLAITTRSGTTTRDPSYPTTQTPSTTHEPFDDRRPRNEETPTNPEGDILNSPTMSQPFKSSDIPFPSRLKNQKKEDEVDRLLSIFSQIHINLPFLEAMIYMPKGAKVLKDILSHKEKLEKAASSVKLSEECSAIIHRNFPQKEGDPCRISEHKPTRMSIQLADRSIKYLVGVFKKFLVKINKFIFPVDFVVLEMDEDELAPIILGRPFLATARAIIDVHKGRLSLRVGKETITFNIGKSMKPTHPRNDYMYCADHTVKFVKEQWVDTVHLDGKWVEPNEDCNPEEVKAVSFYPRHE</sequence>
<dbReference type="Proteomes" id="UP001151760">
    <property type="component" value="Unassembled WGS sequence"/>
</dbReference>
<name>A0ABQ5GGK9_9ASTR</name>
<dbReference type="EMBL" id="BQNB010018447">
    <property type="protein sequence ID" value="GJT74504.1"/>
    <property type="molecule type" value="Genomic_DNA"/>
</dbReference>
<keyword evidence="4" id="KW-1185">Reference proteome</keyword>
<evidence type="ECO:0000313" key="3">
    <source>
        <dbReference type="EMBL" id="GJT74504.1"/>
    </source>
</evidence>
<feature type="compositionally biased region" description="Polar residues" evidence="1">
    <location>
        <begin position="551"/>
        <end position="570"/>
    </location>
</feature>
<feature type="domain" description="Reverse transcriptase zinc-binding" evidence="2">
    <location>
        <begin position="98"/>
        <end position="162"/>
    </location>
</feature>
<keyword evidence="3" id="KW-0548">Nucleotidyltransferase</keyword>
<feature type="region of interest" description="Disordered" evidence="1">
    <location>
        <begin position="467"/>
        <end position="513"/>
    </location>
</feature>
<evidence type="ECO:0000256" key="1">
    <source>
        <dbReference type="SAM" id="MobiDB-lite"/>
    </source>
</evidence>
<evidence type="ECO:0000259" key="2">
    <source>
        <dbReference type="Pfam" id="PF13966"/>
    </source>
</evidence>
<feature type="region of interest" description="Disordered" evidence="1">
    <location>
        <begin position="551"/>
        <end position="624"/>
    </location>
</feature>
<accession>A0ABQ5GGK9</accession>
<evidence type="ECO:0000313" key="4">
    <source>
        <dbReference type="Proteomes" id="UP001151760"/>
    </source>
</evidence>
<gene>
    <name evidence="3" type="ORF">Tco_1041229</name>
</gene>
<keyword evidence="3" id="KW-0239">DNA-directed DNA polymerase</keyword>
<dbReference type="Pfam" id="PF13966">
    <property type="entry name" value="zf-RVT"/>
    <property type="match status" value="1"/>
</dbReference>
<reference evidence="3" key="1">
    <citation type="journal article" date="2022" name="Int. J. Mol. Sci.">
        <title>Draft Genome of Tanacetum Coccineum: Genomic Comparison of Closely Related Tanacetum-Family Plants.</title>
        <authorList>
            <person name="Yamashiro T."/>
            <person name="Shiraishi A."/>
            <person name="Nakayama K."/>
            <person name="Satake H."/>
        </authorList>
    </citation>
    <scope>NUCLEOTIDE SEQUENCE</scope>
</reference>
<feature type="compositionally biased region" description="Low complexity" evidence="1">
    <location>
        <begin position="571"/>
        <end position="582"/>
    </location>
</feature>
<feature type="compositionally biased region" description="Polar residues" evidence="1">
    <location>
        <begin position="606"/>
        <end position="615"/>
    </location>
</feature>
<dbReference type="Gene3D" id="2.40.70.10">
    <property type="entry name" value="Acid Proteases"/>
    <property type="match status" value="1"/>
</dbReference>
<dbReference type="GO" id="GO:0003887">
    <property type="term" value="F:DNA-directed DNA polymerase activity"/>
    <property type="evidence" value="ECO:0007669"/>
    <property type="project" value="UniProtKB-KW"/>
</dbReference>
<feature type="compositionally biased region" description="Basic and acidic residues" evidence="1">
    <location>
        <begin position="584"/>
        <end position="595"/>
    </location>
</feature>
<dbReference type="CDD" id="cd00303">
    <property type="entry name" value="retropepsin_like"/>
    <property type="match status" value="1"/>
</dbReference>
<reference evidence="3" key="2">
    <citation type="submission" date="2022-01" db="EMBL/GenBank/DDBJ databases">
        <authorList>
            <person name="Yamashiro T."/>
            <person name="Shiraishi A."/>
            <person name="Satake H."/>
            <person name="Nakayama K."/>
        </authorList>
    </citation>
    <scope>NUCLEOTIDE SEQUENCE</scope>
</reference>
<dbReference type="PANTHER" id="PTHR33067:SF35">
    <property type="entry name" value="ASPARTIC PEPTIDASE DDI1-TYPE DOMAIN-CONTAINING PROTEIN"/>
    <property type="match status" value="1"/>
</dbReference>
<keyword evidence="3" id="KW-0808">Transferase</keyword>
<proteinExistence type="predicted"/>
<protein>
    <submittedName>
        <fullName evidence="3">DNA-directed DNA polymerase</fullName>
    </submittedName>
</protein>
<dbReference type="InterPro" id="IPR026960">
    <property type="entry name" value="RVT-Znf"/>
</dbReference>
<dbReference type="InterPro" id="IPR021109">
    <property type="entry name" value="Peptidase_aspartic_dom_sf"/>
</dbReference>
<dbReference type="PANTHER" id="PTHR33067">
    <property type="entry name" value="RNA-DIRECTED DNA POLYMERASE-RELATED"/>
    <property type="match status" value="1"/>
</dbReference>
<organism evidence="3 4">
    <name type="scientific">Tanacetum coccineum</name>
    <dbReference type="NCBI Taxonomy" id="301880"/>
    <lineage>
        <taxon>Eukaryota</taxon>
        <taxon>Viridiplantae</taxon>
        <taxon>Streptophyta</taxon>
        <taxon>Embryophyta</taxon>
        <taxon>Tracheophyta</taxon>
        <taxon>Spermatophyta</taxon>
        <taxon>Magnoliopsida</taxon>
        <taxon>eudicotyledons</taxon>
        <taxon>Gunneridae</taxon>
        <taxon>Pentapetalae</taxon>
        <taxon>asterids</taxon>
        <taxon>campanulids</taxon>
        <taxon>Asterales</taxon>
        <taxon>Asteraceae</taxon>
        <taxon>Asteroideae</taxon>
        <taxon>Anthemideae</taxon>
        <taxon>Anthemidinae</taxon>
        <taxon>Tanacetum</taxon>
    </lineage>
</organism>
<comment type="caution">
    <text evidence="3">The sequence shown here is derived from an EMBL/GenBank/DDBJ whole genome shotgun (WGS) entry which is preliminary data.</text>
</comment>